<accession>A0A1S7UM27</accession>
<proteinExistence type="predicted"/>
<dbReference type="PROSITE" id="PS00941">
    <property type="entry name" value="CARBOXYLESTERASE_B_2"/>
    <property type="match status" value="1"/>
</dbReference>
<dbReference type="EMBL" id="DF977452">
    <property type="protein sequence ID" value="GAP84403.1"/>
    <property type="molecule type" value="Genomic_DNA"/>
</dbReference>
<protein>
    <submittedName>
        <fullName evidence="3">Putative carboxylesterase family protein</fullName>
    </submittedName>
</protein>
<dbReference type="STRING" id="77044.A0A1S7UM27"/>
<name>A0A1S7UM27_ROSNE</name>
<dbReference type="OrthoDB" id="408631at2759"/>
<feature type="signal peptide" evidence="1">
    <location>
        <begin position="1"/>
        <end position="23"/>
    </location>
</feature>
<dbReference type="InterPro" id="IPR050309">
    <property type="entry name" value="Type-B_Carboxylest/Lipase"/>
</dbReference>
<dbReference type="Proteomes" id="UP000054516">
    <property type="component" value="Unassembled WGS sequence"/>
</dbReference>
<dbReference type="AlphaFoldDB" id="A0A1S7UM27"/>
<evidence type="ECO:0000259" key="2">
    <source>
        <dbReference type="Pfam" id="PF00135"/>
    </source>
</evidence>
<keyword evidence="1" id="KW-0732">Signal</keyword>
<feature type="domain" description="Carboxylesterase type B" evidence="2">
    <location>
        <begin position="49"/>
        <end position="532"/>
    </location>
</feature>
<dbReference type="InterPro" id="IPR019819">
    <property type="entry name" value="Carboxylesterase_B_CS"/>
</dbReference>
<reference evidence="3" key="1">
    <citation type="submission" date="2016-03" db="EMBL/GenBank/DDBJ databases">
        <title>Draft genome sequence of Rosellinia necatrix.</title>
        <authorList>
            <person name="Kanematsu S."/>
        </authorList>
    </citation>
    <scope>NUCLEOTIDE SEQUENCE [LARGE SCALE GENOMIC DNA]</scope>
    <source>
        <strain evidence="3">W97</strain>
    </source>
</reference>
<gene>
    <name evidence="3" type="ORF">SAMD00023353_0702230</name>
</gene>
<dbReference type="PANTHER" id="PTHR11559">
    <property type="entry name" value="CARBOXYLESTERASE"/>
    <property type="match status" value="1"/>
</dbReference>
<evidence type="ECO:0000313" key="4">
    <source>
        <dbReference type="Proteomes" id="UP000054516"/>
    </source>
</evidence>
<evidence type="ECO:0000313" key="3">
    <source>
        <dbReference type="EMBL" id="GAP84403.1"/>
    </source>
</evidence>
<dbReference type="Gene3D" id="3.40.50.1820">
    <property type="entry name" value="alpha/beta hydrolase"/>
    <property type="match status" value="1"/>
</dbReference>
<feature type="chain" id="PRO_5012978321" evidence="1">
    <location>
        <begin position="24"/>
        <end position="595"/>
    </location>
</feature>
<evidence type="ECO:0000256" key="1">
    <source>
        <dbReference type="SAM" id="SignalP"/>
    </source>
</evidence>
<dbReference type="SUPFAM" id="SSF53474">
    <property type="entry name" value="alpha/beta-Hydrolases"/>
    <property type="match status" value="1"/>
</dbReference>
<dbReference type="OMA" id="WDANIWA"/>
<organism evidence="3">
    <name type="scientific">Rosellinia necatrix</name>
    <name type="common">White root-rot fungus</name>
    <dbReference type="NCBI Taxonomy" id="77044"/>
    <lineage>
        <taxon>Eukaryota</taxon>
        <taxon>Fungi</taxon>
        <taxon>Dikarya</taxon>
        <taxon>Ascomycota</taxon>
        <taxon>Pezizomycotina</taxon>
        <taxon>Sordariomycetes</taxon>
        <taxon>Xylariomycetidae</taxon>
        <taxon>Xylariales</taxon>
        <taxon>Xylariaceae</taxon>
        <taxon>Rosellinia</taxon>
    </lineage>
</organism>
<dbReference type="InterPro" id="IPR029058">
    <property type="entry name" value="AB_hydrolase_fold"/>
</dbReference>
<sequence>MISKTLVSRLLLAFASTPFLVLGGNLNAQASLPTLSLPWGTYQAQEFAADPNIYRFENVRFGANPPRFSAPSFPAWTNSSVQPVSDGRNCIQVNITGMATPPGRGISVGNPEESSDIEESEDCLFLDIYVPRSAFEESEVKPMPVVVWVYGGAFAFGSKQSGGPLGTGQSMLRETNYQTVFVAGNYRLGAFGWLAGDYMQKEATPNAGLHDQALLFEWVQKYIGLVHGDSSKVSAWGESAGASSILHHLIREDGSRDPNFKTFAVQSPAFEWAWDNSPNGTLDQVYQNFSRLAGCGDSFDIDCLRASGDLVAANQNLFATVKQTGLFPVGPSVDGEWVTTIPTLSFANGKYWKDIDSAIVSHCLNESYGFFPEYVTTSDSFAAFLAVVLPGSELAPQRAKITKQYDCEGRFGGDFRACIATVVRDFAFTCNTRDLFYAYPEVTYMMRYGFPWPSLSYHASDLIALFSNSFDEVKNLLENLVDEDLADLYASFLVKSGIMKAYQTYFASFALSGDDPNSLPQPDEIARPDWPVADGSGDLLTNVLAVQYRIIGNPFSLGTDDQNTESICEFWTTLASEIVSHPGDEVRGPGQFGEL</sequence>
<dbReference type="InterPro" id="IPR002018">
    <property type="entry name" value="CarbesteraseB"/>
</dbReference>
<keyword evidence="4" id="KW-1185">Reference proteome</keyword>
<dbReference type="Pfam" id="PF00135">
    <property type="entry name" value="COesterase"/>
    <property type="match status" value="1"/>
</dbReference>